<name>A0A2I0JCM9_PUNGR</name>
<feature type="region of interest" description="Disordered" evidence="1">
    <location>
        <begin position="108"/>
        <end position="129"/>
    </location>
</feature>
<reference evidence="2 3" key="1">
    <citation type="submission" date="2017-11" db="EMBL/GenBank/DDBJ databases">
        <title>De-novo sequencing of pomegranate (Punica granatum L.) genome.</title>
        <authorList>
            <person name="Akparov Z."/>
            <person name="Amiraslanov A."/>
            <person name="Hajiyeva S."/>
            <person name="Abbasov M."/>
            <person name="Kaur K."/>
            <person name="Hamwieh A."/>
            <person name="Solovyev V."/>
            <person name="Salamov A."/>
            <person name="Braich B."/>
            <person name="Kosarev P."/>
            <person name="Mahmoud A."/>
            <person name="Hajiyev E."/>
            <person name="Babayeva S."/>
            <person name="Izzatullayeva V."/>
            <person name="Mammadov A."/>
            <person name="Mammadov A."/>
            <person name="Sharifova S."/>
            <person name="Ojaghi J."/>
            <person name="Eynullazada K."/>
            <person name="Bayramov B."/>
            <person name="Abdulazimova A."/>
            <person name="Shahmuradov I."/>
        </authorList>
    </citation>
    <scope>NUCLEOTIDE SEQUENCE [LARGE SCALE GENOMIC DNA]</scope>
    <source>
        <strain evidence="3">cv. AG2017</strain>
        <tissue evidence="2">Leaf</tissue>
    </source>
</reference>
<protein>
    <submittedName>
        <fullName evidence="2">Uncharacterized protein</fullName>
    </submittedName>
</protein>
<comment type="caution">
    <text evidence="2">The sequence shown here is derived from an EMBL/GenBank/DDBJ whole genome shotgun (WGS) entry which is preliminary data.</text>
</comment>
<feature type="compositionally biased region" description="Polar residues" evidence="1">
    <location>
        <begin position="113"/>
        <end position="123"/>
    </location>
</feature>
<evidence type="ECO:0000256" key="1">
    <source>
        <dbReference type="SAM" id="MobiDB-lite"/>
    </source>
</evidence>
<feature type="region of interest" description="Disordered" evidence="1">
    <location>
        <begin position="1"/>
        <end position="68"/>
    </location>
</feature>
<sequence>MARLSTPTRSPIGSPTELNRPRRILLQAQRATKHAIQTVQDNQHQPKDGRDGGCAWNPKGHLLPNGLISASRDGSCYRYVGNRQGMLHATQPPTSKEGQAMGDRYQLPHVMQSRPNAKQTTSPDALRDP</sequence>
<dbReference type="Proteomes" id="UP000233551">
    <property type="component" value="Unassembled WGS sequence"/>
</dbReference>
<accession>A0A2I0JCM9</accession>
<proteinExistence type="predicted"/>
<evidence type="ECO:0000313" key="2">
    <source>
        <dbReference type="EMBL" id="PKI53773.1"/>
    </source>
</evidence>
<evidence type="ECO:0000313" key="3">
    <source>
        <dbReference type="Proteomes" id="UP000233551"/>
    </source>
</evidence>
<organism evidence="2 3">
    <name type="scientific">Punica granatum</name>
    <name type="common">Pomegranate</name>
    <dbReference type="NCBI Taxonomy" id="22663"/>
    <lineage>
        <taxon>Eukaryota</taxon>
        <taxon>Viridiplantae</taxon>
        <taxon>Streptophyta</taxon>
        <taxon>Embryophyta</taxon>
        <taxon>Tracheophyta</taxon>
        <taxon>Spermatophyta</taxon>
        <taxon>Magnoliopsida</taxon>
        <taxon>eudicotyledons</taxon>
        <taxon>Gunneridae</taxon>
        <taxon>Pentapetalae</taxon>
        <taxon>rosids</taxon>
        <taxon>malvids</taxon>
        <taxon>Myrtales</taxon>
        <taxon>Lythraceae</taxon>
        <taxon>Punica</taxon>
    </lineage>
</organism>
<gene>
    <name evidence="2" type="ORF">CRG98_025834</name>
</gene>
<dbReference type="EMBL" id="PGOL01001833">
    <property type="protein sequence ID" value="PKI53773.1"/>
    <property type="molecule type" value="Genomic_DNA"/>
</dbReference>
<feature type="compositionally biased region" description="Polar residues" evidence="1">
    <location>
        <begin position="1"/>
        <end position="17"/>
    </location>
</feature>
<keyword evidence="3" id="KW-1185">Reference proteome</keyword>
<dbReference type="AlphaFoldDB" id="A0A2I0JCM9"/>